<feature type="compositionally biased region" description="Basic residues" evidence="1">
    <location>
        <begin position="1"/>
        <end position="19"/>
    </location>
</feature>
<sequence>MTGKKRGTARPKPRPKPTKAHPSSGHDRPRHKEPRSDRSRDDQEEDQEVQGPKGTVFDSDPAHQQRVLDIFRRAFEDVLSSGRFTTKLQALKQALYDRDFARAFGDAENLEAYAARWSPTRALCYASVLCRLADDHLGPLLSLPDGGDPPAPDQPSPPAQLKAFCVGGGAAELVAVAALVHQHPSPLSASVTLLDSGPWDAVLSKLTAALTTPPPISRCASEAAKLSNVAFAPASRLASTFLSQDVLALDKAQLSALVGSTPLLVTLLFTLNELFTAAGVGKTTAFLLTLTSVVPPGSLLLVVDSPGSYSEASVGKEAKRYPMHWLLDRVVVDTTRREPVNGRRWVKVDEKESVWFRLPDGELDYPIQLENMRYQMHLYRAEDASQDEEET</sequence>
<dbReference type="RefSeq" id="XP_070865014.1">
    <property type="nucleotide sequence ID" value="XM_071012261.1"/>
</dbReference>
<protein>
    <recommendedName>
        <fullName evidence="4">25S rRNA (Uridine(2843)-N(3))-methyltransferase</fullName>
    </recommendedName>
</protein>
<gene>
    <name evidence="2" type="ORF">VTJ83DRAFT_5639</name>
</gene>
<evidence type="ECO:0000313" key="2">
    <source>
        <dbReference type="EMBL" id="KAL2266287.1"/>
    </source>
</evidence>
<accession>A0ABR4D7D8</accession>
<reference evidence="2 3" key="1">
    <citation type="journal article" date="2024" name="Commun. Biol.">
        <title>Comparative genomic analysis of thermophilic fungi reveals convergent evolutionary adaptations and gene losses.</title>
        <authorList>
            <person name="Steindorff A.S."/>
            <person name="Aguilar-Pontes M.V."/>
            <person name="Robinson A.J."/>
            <person name="Andreopoulos B."/>
            <person name="LaButti K."/>
            <person name="Kuo A."/>
            <person name="Mondo S."/>
            <person name="Riley R."/>
            <person name="Otillar R."/>
            <person name="Haridas S."/>
            <person name="Lipzen A."/>
            <person name="Grimwood J."/>
            <person name="Schmutz J."/>
            <person name="Clum A."/>
            <person name="Reid I.D."/>
            <person name="Moisan M.C."/>
            <person name="Butler G."/>
            <person name="Nguyen T.T.M."/>
            <person name="Dewar K."/>
            <person name="Conant G."/>
            <person name="Drula E."/>
            <person name="Henrissat B."/>
            <person name="Hansel C."/>
            <person name="Singer S."/>
            <person name="Hutchinson M.I."/>
            <person name="de Vries R.P."/>
            <person name="Natvig D.O."/>
            <person name="Powell A.J."/>
            <person name="Tsang A."/>
            <person name="Grigoriev I.V."/>
        </authorList>
    </citation>
    <scope>NUCLEOTIDE SEQUENCE [LARGE SCALE GENOMIC DNA]</scope>
    <source>
        <strain evidence="2 3">ATCC 22073</strain>
    </source>
</reference>
<dbReference type="Proteomes" id="UP001600064">
    <property type="component" value="Unassembled WGS sequence"/>
</dbReference>
<evidence type="ECO:0000256" key="1">
    <source>
        <dbReference type="SAM" id="MobiDB-lite"/>
    </source>
</evidence>
<name>A0ABR4D7D8_9PEZI</name>
<evidence type="ECO:0008006" key="4">
    <source>
        <dbReference type="Google" id="ProtNLM"/>
    </source>
</evidence>
<dbReference type="EMBL" id="JAZGUE010000005">
    <property type="protein sequence ID" value="KAL2266287.1"/>
    <property type="molecule type" value="Genomic_DNA"/>
</dbReference>
<organism evidence="2 3">
    <name type="scientific">Remersonia thermophila</name>
    <dbReference type="NCBI Taxonomy" id="72144"/>
    <lineage>
        <taxon>Eukaryota</taxon>
        <taxon>Fungi</taxon>
        <taxon>Dikarya</taxon>
        <taxon>Ascomycota</taxon>
        <taxon>Pezizomycotina</taxon>
        <taxon>Sordariomycetes</taxon>
        <taxon>Sordariomycetidae</taxon>
        <taxon>Sordariales</taxon>
        <taxon>Sordariales incertae sedis</taxon>
        <taxon>Remersonia</taxon>
    </lineage>
</organism>
<dbReference type="GeneID" id="98126905"/>
<keyword evidence="3" id="KW-1185">Reference proteome</keyword>
<dbReference type="Pfam" id="PF11312">
    <property type="entry name" value="Methyltransf_34"/>
    <property type="match status" value="1"/>
</dbReference>
<feature type="region of interest" description="Disordered" evidence="1">
    <location>
        <begin position="1"/>
        <end position="61"/>
    </location>
</feature>
<dbReference type="InterPro" id="IPR021463">
    <property type="entry name" value="Methyltransf_34"/>
</dbReference>
<evidence type="ECO:0000313" key="3">
    <source>
        <dbReference type="Proteomes" id="UP001600064"/>
    </source>
</evidence>
<proteinExistence type="predicted"/>
<comment type="caution">
    <text evidence="2">The sequence shown here is derived from an EMBL/GenBank/DDBJ whole genome shotgun (WGS) entry which is preliminary data.</text>
</comment>